<evidence type="ECO:0008006" key="15">
    <source>
        <dbReference type="Google" id="ProtNLM"/>
    </source>
</evidence>
<gene>
    <name evidence="13" type="ORF">NHX12_030751</name>
</gene>
<dbReference type="Proteomes" id="UP001148018">
    <property type="component" value="Unassembled WGS sequence"/>
</dbReference>
<comment type="cofactor">
    <cofactor evidence="11">
        <name>Mn(2+)</name>
        <dbReference type="ChEBI" id="CHEBI:29035"/>
    </cofactor>
    <text evidence="11">Binds 1 Mn(2+) ion per subunit.</text>
</comment>
<evidence type="ECO:0000256" key="2">
    <source>
        <dbReference type="ARBA" id="ARBA00010413"/>
    </source>
</evidence>
<keyword evidence="6" id="KW-0735">Signal-anchor</keyword>
<keyword evidence="11" id="KW-0479">Metal-binding</keyword>
<keyword evidence="8" id="KW-0472">Membrane</keyword>
<evidence type="ECO:0000256" key="4">
    <source>
        <dbReference type="ARBA" id="ARBA00022679"/>
    </source>
</evidence>
<feature type="binding site" evidence="10">
    <location>
        <begin position="132"/>
        <end position="134"/>
    </location>
    <ligand>
        <name>UDP-N-acetyl-alpha-D-galactosamine</name>
        <dbReference type="ChEBI" id="CHEBI:67138"/>
    </ligand>
</feature>
<dbReference type="EMBL" id="JANIIK010000046">
    <property type="protein sequence ID" value="KAJ3603007.1"/>
    <property type="molecule type" value="Genomic_DNA"/>
</dbReference>
<name>A0A9Q0E8B6_9TELE</name>
<evidence type="ECO:0000256" key="9">
    <source>
        <dbReference type="PIRSR" id="PIRSR605076-1"/>
    </source>
</evidence>
<evidence type="ECO:0000256" key="10">
    <source>
        <dbReference type="PIRSR" id="PIRSR605076-2"/>
    </source>
</evidence>
<evidence type="ECO:0000256" key="7">
    <source>
        <dbReference type="ARBA" id="ARBA00022989"/>
    </source>
</evidence>
<dbReference type="Pfam" id="PF03414">
    <property type="entry name" value="Glyco_transf_6"/>
    <property type="match status" value="1"/>
</dbReference>
<dbReference type="GO" id="GO:0016020">
    <property type="term" value="C:membrane"/>
    <property type="evidence" value="ECO:0007669"/>
    <property type="project" value="UniProtKB-SubCell"/>
</dbReference>
<dbReference type="SUPFAM" id="SSF53448">
    <property type="entry name" value="Nucleotide-diphospho-sugar transferases"/>
    <property type="match status" value="1"/>
</dbReference>
<dbReference type="AlphaFoldDB" id="A0A9Q0E8B6"/>
<feature type="binding site" evidence="10">
    <location>
        <position position="313"/>
    </location>
    <ligand>
        <name>an alpha-L-fucosyl-(1-&gt;2)-beta-D-galactosyl derivative</name>
        <dbReference type="ChEBI" id="CHEBI:140327"/>
    </ligand>
</feature>
<evidence type="ECO:0000256" key="5">
    <source>
        <dbReference type="ARBA" id="ARBA00022692"/>
    </source>
</evidence>
<feature type="binding site" evidence="10">
    <location>
        <position position="245"/>
    </location>
    <ligand>
        <name>an alpha-L-fucosyl-(1-&gt;2)-beta-D-galactosyl derivative</name>
        <dbReference type="ChEBI" id="CHEBI:140327"/>
    </ligand>
</feature>
<accession>A0A9Q0E8B6</accession>
<comment type="caution">
    <text evidence="13">The sequence shown here is derived from an EMBL/GenBank/DDBJ whole genome shotgun (WGS) entry which is preliminary data.</text>
</comment>
<feature type="compositionally biased region" description="Basic and acidic residues" evidence="12">
    <location>
        <begin position="15"/>
        <end position="24"/>
    </location>
</feature>
<keyword evidence="3" id="KW-0328">Glycosyltransferase</keyword>
<evidence type="ECO:0000313" key="14">
    <source>
        <dbReference type="Proteomes" id="UP001148018"/>
    </source>
</evidence>
<keyword evidence="5" id="KW-0812">Transmembrane</keyword>
<keyword evidence="14" id="KW-1185">Reference proteome</keyword>
<evidence type="ECO:0000256" key="12">
    <source>
        <dbReference type="SAM" id="MobiDB-lite"/>
    </source>
</evidence>
<dbReference type="OrthoDB" id="10013941at2759"/>
<dbReference type="GO" id="GO:0016758">
    <property type="term" value="F:hexosyltransferase activity"/>
    <property type="evidence" value="ECO:0007669"/>
    <property type="project" value="InterPro"/>
</dbReference>
<dbReference type="GO" id="GO:0046872">
    <property type="term" value="F:metal ion binding"/>
    <property type="evidence" value="ECO:0007669"/>
    <property type="project" value="UniProtKB-KW"/>
</dbReference>
<dbReference type="Gene3D" id="3.90.550.10">
    <property type="entry name" value="Spore Coat Polysaccharide Biosynthesis Protein SpsA, Chain A"/>
    <property type="match status" value="1"/>
</dbReference>
<dbReference type="GO" id="GO:0005794">
    <property type="term" value="C:Golgi apparatus"/>
    <property type="evidence" value="ECO:0007669"/>
    <property type="project" value="TreeGrafter"/>
</dbReference>
<dbReference type="PANTHER" id="PTHR10462">
    <property type="entry name" value="GLYCOSYLTRANSFERASE-RELATED"/>
    <property type="match status" value="1"/>
</dbReference>
<evidence type="ECO:0000256" key="6">
    <source>
        <dbReference type="ARBA" id="ARBA00022968"/>
    </source>
</evidence>
<sequence length="364" mass="40968">MVESLGDLEVANPHRVVDQLKNTEPDPGDGPEGGITPGGRMEPASGDGGDCYVYMTPSALSFIVGQMPMDIDTGKRELLDSSAAITLALWSRTDVQTHTRWGAPIMWDGMFQAELYDQKHKKNKSSVALTVFAVGRYLDAYLGAFLNSSEQHFMVGLPVKYYVFTDLPEKVPSLQLGPQRSLEVIRVQGHSRWQDISMTRMKTIADAIESDIRHHSTHVFCMDVDQVFAGRFGSEALADSVALLHAHFYRLPRFMYTYDHNPKSSAYMATGDFYYHAAVFGGSCASVKALAEACYLGILQDKDNGVEARWHDESHVNKYFWLHRPSKILSPEYCWDPLIGQRHDIHVTRILWAPKHYKALRPNV</sequence>
<evidence type="ECO:0000256" key="1">
    <source>
        <dbReference type="ARBA" id="ARBA00004606"/>
    </source>
</evidence>
<evidence type="ECO:0000256" key="8">
    <source>
        <dbReference type="ARBA" id="ARBA00023136"/>
    </source>
</evidence>
<comment type="subcellular location">
    <subcellularLocation>
        <location evidence="1">Membrane</location>
        <topology evidence="1">Single-pass type II membrane protein</topology>
    </subcellularLocation>
</comment>
<feature type="binding site" evidence="10">
    <location>
        <position position="257"/>
    </location>
    <ligand>
        <name>an alpha-L-fucosyl-(1-&gt;2)-beta-D-galactosyl derivative</name>
        <dbReference type="ChEBI" id="CHEBI:140327"/>
    </ligand>
</feature>
<dbReference type="InterPro" id="IPR029044">
    <property type="entry name" value="Nucleotide-diphossugar_trans"/>
</dbReference>
<feature type="binding site" evidence="10">
    <location>
        <position position="137"/>
    </location>
    <ligand>
        <name>UDP-N-acetyl-alpha-D-galactosamine</name>
        <dbReference type="ChEBI" id="CHEBI:67138"/>
    </ligand>
</feature>
<comment type="similarity">
    <text evidence="2">Belongs to the glycosyltransferase 6 family.</text>
</comment>
<feature type="active site" description="Nucleophile" evidence="9">
    <location>
        <position position="313"/>
    </location>
</feature>
<feature type="region of interest" description="Disordered" evidence="12">
    <location>
        <begin position="1"/>
        <end position="42"/>
    </location>
</feature>
<keyword evidence="4" id="KW-0808">Transferase</keyword>
<dbReference type="FunFam" id="3.90.550.10:FF:000022">
    <property type="entry name" value="Histo-blood group ABO system transferase"/>
    <property type="match status" value="1"/>
</dbReference>
<dbReference type="InterPro" id="IPR005076">
    <property type="entry name" value="Glyco_trans_6"/>
</dbReference>
<reference evidence="13" key="1">
    <citation type="submission" date="2022-07" db="EMBL/GenBank/DDBJ databases">
        <title>Chromosome-level genome of Muraenolepis orangiensis.</title>
        <authorList>
            <person name="Kim J."/>
        </authorList>
    </citation>
    <scope>NUCLEOTIDE SEQUENCE</scope>
    <source>
        <strain evidence="13">KU_S4_2022</strain>
        <tissue evidence="13">Muscle</tissue>
    </source>
</reference>
<dbReference type="PANTHER" id="PTHR10462:SF33">
    <property type="entry name" value="ALPHA-1,3-GALACTOSYLTRANSFERASE 2"/>
    <property type="match status" value="1"/>
</dbReference>
<keyword evidence="7" id="KW-1133">Transmembrane helix</keyword>
<dbReference type="GO" id="GO:0005975">
    <property type="term" value="P:carbohydrate metabolic process"/>
    <property type="evidence" value="ECO:0007669"/>
    <property type="project" value="InterPro"/>
</dbReference>
<evidence type="ECO:0000313" key="13">
    <source>
        <dbReference type="EMBL" id="KAJ3603007.1"/>
    </source>
</evidence>
<feature type="binding site" evidence="10">
    <location>
        <begin position="223"/>
        <end position="225"/>
    </location>
    <ligand>
        <name>UDP-N-acetyl-alpha-D-galactosamine</name>
        <dbReference type="ChEBI" id="CHEBI:67138"/>
    </ligand>
</feature>
<evidence type="ECO:0000256" key="3">
    <source>
        <dbReference type="ARBA" id="ARBA00022676"/>
    </source>
</evidence>
<organism evidence="13 14">
    <name type="scientific">Muraenolepis orangiensis</name>
    <name type="common">Patagonian moray cod</name>
    <dbReference type="NCBI Taxonomy" id="630683"/>
    <lineage>
        <taxon>Eukaryota</taxon>
        <taxon>Metazoa</taxon>
        <taxon>Chordata</taxon>
        <taxon>Craniata</taxon>
        <taxon>Vertebrata</taxon>
        <taxon>Euteleostomi</taxon>
        <taxon>Actinopterygii</taxon>
        <taxon>Neopterygii</taxon>
        <taxon>Teleostei</taxon>
        <taxon>Neoteleostei</taxon>
        <taxon>Acanthomorphata</taxon>
        <taxon>Zeiogadaria</taxon>
        <taxon>Gadariae</taxon>
        <taxon>Gadiformes</taxon>
        <taxon>Muraenolepidoidei</taxon>
        <taxon>Muraenolepididae</taxon>
        <taxon>Muraenolepis</taxon>
    </lineage>
</organism>
<keyword evidence="11" id="KW-0464">Manganese</keyword>
<protein>
    <recommendedName>
        <fullName evidence="15">Alpha 1,3-galactosyltransferase 2</fullName>
    </recommendedName>
</protein>
<feature type="binding site" evidence="11">
    <location>
        <position position="223"/>
    </location>
    <ligand>
        <name>Mn(2+)</name>
        <dbReference type="ChEBI" id="CHEBI:29035"/>
    </ligand>
</feature>
<proteinExistence type="inferred from homology"/>
<dbReference type="GO" id="GO:0031982">
    <property type="term" value="C:vesicle"/>
    <property type="evidence" value="ECO:0007669"/>
    <property type="project" value="TreeGrafter"/>
</dbReference>
<feature type="binding site" evidence="11">
    <location>
        <position position="225"/>
    </location>
    <ligand>
        <name>Mn(2+)</name>
        <dbReference type="ChEBI" id="CHEBI:29035"/>
    </ligand>
</feature>
<feature type="binding site" evidence="10">
    <location>
        <position position="336"/>
    </location>
    <ligand>
        <name>an alpha-L-fucosyl-(1-&gt;2)-beta-D-galactosyl derivative</name>
        <dbReference type="ChEBI" id="CHEBI:140327"/>
    </ligand>
</feature>
<evidence type="ECO:0000256" key="11">
    <source>
        <dbReference type="PIRSR" id="PIRSR605076-3"/>
    </source>
</evidence>